<dbReference type="EMBL" id="CP097510">
    <property type="protein sequence ID" value="URE35511.1"/>
    <property type="molecule type" value="Genomic_DNA"/>
</dbReference>
<evidence type="ECO:0000259" key="23">
    <source>
        <dbReference type="PROSITE" id="PS50011"/>
    </source>
</evidence>
<dbReference type="AlphaFoldDB" id="A0A9E7KZX5"/>
<evidence type="ECO:0000256" key="5">
    <source>
        <dbReference type="ARBA" id="ARBA00022692"/>
    </source>
</evidence>
<accession>A0A9E7KZX5</accession>
<keyword evidence="3" id="KW-0245">EGF-like domain</keyword>
<evidence type="ECO:0000259" key="25">
    <source>
        <dbReference type="PROSITE" id="PS50948"/>
    </source>
</evidence>
<protein>
    <recommendedName>
        <fullName evidence="18">Receptor-like serine/threonine-protein kinase</fullName>
        <ecNumber evidence="18">2.7.11.1</ecNumber>
    </recommendedName>
</protein>
<evidence type="ECO:0000256" key="22">
    <source>
        <dbReference type="SAM" id="SignalP"/>
    </source>
</evidence>
<dbReference type="Pfam" id="PF00024">
    <property type="entry name" value="PAN_1"/>
    <property type="match status" value="1"/>
</dbReference>
<comment type="similarity">
    <text evidence="18">Belongs to the protein kinase superfamily. Ser/Thr protein kinase family.</text>
</comment>
<evidence type="ECO:0000256" key="2">
    <source>
        <dbReference type="ARBA" id="ARBA00022527"/>
    </source>
</evidence>
<keyword evidence="12 21" id="KW-0472">Membrane</keyword>
<evidence type="ECO:0000256" key="21">
    <source>
        <dbReference type="SAM" id="Phobius"/>
    </source>
</evidence>
<evidence type="ECO:0000256" key="13">
    <source>
        <dbReference type="ARBA" id="ARBA00023157"/>
    </source>
</evidence>
<dbReference type="CDD" id="cd14066">
    <property type="entry name" value="STKc_IRAK"/>
    <property type="match status" value="1"/>
</dbReference>
<dbReference type="GO" id="GO:0004674">
    <property type="term" value="F:protein serine/threonine kinase activity"/>
    <property type="evidence" value="ECO:0007669"/>
    <property type="project" value="UniProtKB-KW"/>
</dbReference>
<dbReference type="InterPro" id="IPR017441">
    <property type="entry name" value="Protein_kinase_ATP_BS"/>
</dbReference>
<dbReference type="SMART" id="SM00108">
    <property type="entry name" value="B_lectin"/>
    <property type="match status" value="1"/>
</dbReference>
<dbReference type="Gene3D" id="1.10.510.10">
    <property type="entry name" value="Transferase(Phosphotransferase) domain 1"/>
    <property type="match status" value="1"/>
</dbReference>
<keyword evidence="4 18" id="KW-0808">Transferase</keyword>
<keyword evidence="5 21" id="KW-0812">Transmembrane</keyword>
<feature type="compositionally biased region" description="Polar residues" evidence="20">
    <location>
        <begin position="850"/>
        <end position="868"/>
    </location>
</feature>
<feature type="binding site" evidence="19">
    <location>
        <position position="563"/>
    </location>
    <ligand>
        <name>ATP</name>
        <dbReference type="ChEBI" id="CHEBI:30616"/>
    </ligand>
</feature>
<dbReference type="InterPro" id="IPR051343">
    <property type="entry name" value="G-type_lectin_kinases/EP1-like"/>
</dbReference>
<evidence type="ECO:0000256" key="18">
    <source>
        <dbReference type="PIRNR" id="PIRNR000641"/>
    </source>
</evidence>
<evidence type="ECO:0000256" key="15">
    <source>
        <dbReference type="ARBA" id="ARBA00023180"/>
    </source>
</evidence>
<dbReference type="EC" id="2.7.11.1" evidence="18"/>
<dbReference type="SMART" id="SM00220">
    <property type="entry name" value="S_TKc"/>
    <property type="match status" value="1"/>
</dbReference>
<dbReference type="InterPro" id="IPR003609">
    <property type="entry name" value="Pan_app"/>
</dbReference>
<sequence length="868" mass="93379">MASSSLFSLLFVAFAPLLSVAGPVAREFVYPNFTASYLQFIDNSGVFLSSSAFTVAFHNPGKQPSRYYLAVLHAASGAVVWTANPAAPVPPSANLALTSASLALALPDGSLAWSTPRLAAPVAALQLLPSGELRLLDSANASLWSSFDHPTDTLLPDQLLPASASLSSAISNSDPAPGDYRLLVTPADSLLQWTPTSLVYWSLSSDLRATKDSNFKVSYMAINATGFYLLASDRKTAVFRMIFPPPTSSFPDEFHIAKLDPSGRFRILSFSPNESLSAVAFDTDFVAPSNDCDLPSACGSLGLCAPGANSSKCSCPPSLGASPAGGCSPTDGSILANASCRDNAEGDGETSATYMSLGSRIGYFGTKFSMPVASGANISACQHLCSGNCSCLGFFYKNSSKSCYLLEHQLGSLFIVDDGGDNLAAGYIKTLDRPSPPSPSNKPSSSVRLVIILLPSTATFLLVICISFMYFTTWRRNARRMGGVTRVKSMTSGLRWPMAPEFSEEEEEDDKEEEEITITGLPTRYTYAELETATDNFQTRIGSGGFGSVYKGQLPDKSLVAVKRINAVSVQGKREFCTEIAVIGNIHHVNLVRLRGFCAQGPRRLLVYEYMNRGSLDRALFGHGPVLEWRERLDIAIGAARGLAYLHAGCEHRIIHCDVKPENILLHDHNRVKIADFGLARLMSREQSGFFTTMRGTRGYLAPEWLTNSAISDKTDVYSFGMVLLEIVRGRKNRMEESGPEWTGSTASSGSSRPMPYFPMVALEMHERGTYEELADPRLEGRATGPAVETVVKVALCCLHEEPASRPSMTAVAAMLEGTTPVCEPMLKSLNYLSLYGGGSREPNGRGGSATASPLLSYLSSQEVSGPR</sequence>
<proteinExistence type="inferred from homology"/>
<dbReference type="OrthoDB" id="1530339at2759"/>
<dbReference type="InterPro" id="IPR000719">
    <property type="entry name" value="Prot_kinase_dom"/>
</dbReference>
<organism evidence="26 27">
    <name type="scientific">Musa troglodytarum</name>
    <name type="common">fe'i banana</name>
    <dbReference type="NCBI Taxonomy" id="320322"/>
    <lineage>
        <taxon>Eukaryota</taxon>
        <taxon>Viridiplantae</taxon>
        <taxon>Streptophyta</taxon>
        <taxon>Embryophyta</taxon>
        <taxon>Tracheophyta</taxon>
        <taxon>Spermatophyta</taxon>
        <taxon>Magnoliopsida</taxon>
        <taxon>Liliopsida</taxon>
        <taxon>Zingiberales</taxon>
        <taxon>Musaceae</taxon>
        <taxon>Musa</taxon>
    </lineage>
</organism>
<comment type="catalytic activity">
    <reaction evidence="17 18">
        <text>L-seryl-[protein] + ATP = O-phospho-L-seryl-[protein] + ADP + H(+)</text>
        <dbReference type="Rhea" id="RHEA:17989"/>
        <dbReference type="Rhea" id="RHEA-COMP:9863"/>
        <dbReference type="Rhea" id="RHEA-COMP:11604"/>
        <dbReference type="ChEBI" id="CHEBI:15378"/>
        <dbReference type="ChEBI" id="CHEBI:29999"/>
        <dbReference type="ChEBI" id="CHEBI:30616"/>
        <dbReference type="ChEBI" id="CHEBI:83421"/>
        <dbReference type="ChEBI" id="CHEBI:456216"/>
        <dbReference type="EC" id="2.7.11.1"/>
    </reaction>
</comment>
<evidence type="ECO:0000313" key="27">
    <source>
        <dbReference type="Proteomes" id="UP001055439"/>
    </source>
</evidence>
<gene>
    <name evidence="26" type="ORF">MUK42_34387</name>
</gene>
<keyword evidence="10 18" id="KW-0067">ATP-binding</keyword>
<dbReference type="InterPro" id="IPR008271">
    <property type="entry name" value="Ser/Thr_kinase_AS"/>
</dbReference>
<dbReference type="SUPFAM" id="SSF56112">
    <property type="entry name" value="Protein kinase-like (PK-like)"/>
    <property type="match status" value="1"/>
</dbReference>
<keyword evidence="8 18" id="KW-0547">Nucleotide-binding</keyword>
<evidence type="ECO:0000256" key="9">
    <source>
        <dbReference type="ARBA" id="ARBA00022777"/>
    </source>
</evidence>
<dbReference type="InterPro" id="IPR011009">
    <property type="entry name" value="Kinase-like_dom_sf"/>
</dbReference>
<dbReference type="Gene3D" id="2.90.10.30">
    <property type="match status" value="1"/>
</dbReference>
<keyword evidence="13" id="KW-1015">Disulfide bond</keyword>
<dbReference type="PANTHER" id="PTHR47976">
    <property type="entry name" value="G-TYPE LECTIN S-RECEPTOR-LIKE SERINE/THREONINE-PROTEIN KINASE SD2-5"/>
    <property type="match status" value="1"/>
</dbReference>
<dbReference type="GO" id="GO:0005524">
    <property type="term" value="F:ATP binding"/>
    <property type="evidence" value="ECO:0007669"/>
    <property type="project" value="UniProtKB-UniRule"/>
</dbReference>
<dbReference type="InterPro" id="IPR024171">
    <property type="entry name" value="SRK-like_kinase"/>
</dbReference>
<evidence type="ECO:0000256" key="4">
    <source>
        <dbReference type="ARBA" id="ARBA00022679"/>
    </source>
</evidence>
<reference evidence="26" key="1">
    <citation type="submission" date="2022-05" db="EMBL/GenBank/DDBJ databases">
        <title>The Musa troglodytarum L. genome provides insights into the mechanism of non-climacteric behaviour and enrichment of carotenoids.</title>
        <authorList>
            <person name="Wang J."/>
        </authorList>
    </citation>
    <scope>NUCLEOTIDE SEQUENCE</scope>
    <source>
        <tissue evidence="26">Leaf</tissue>
    </source>
</reference>
<evidence type="ECO:0000259" key="24">
    <source>
        <dbReference type="PROSITE" id="PS50927"/>
    </source>
</evidence>
<dbReference type="GO" id="GO:0016020">
    <property type="term" value="C:membrane"/>
    <property type="evidence" value="ECO:0007669"/>
    <property type="project" value="UniProtKB-SubCell"/>
</dbReference>
<evidence type="ECO:0000256" key="1">
    <source>
        <dbReference type="ARBA" id="ARBA00004167"/>
    </source>
</evidence>
<keyword evidence="15" id="KW-0325">Glycoprotein</keyword>
<dbReference type="PROSITE" id="PS00107">
    <property type="entry name" value="PROTEIN_KINASE_ATP"/>
    <property type="match status" value="1"/>
</dbReference>
<evidence type="ECO:0000313" key="26">
    <source>
        <dbReference type="EMBL" id="URE35511.1"/>
    </source>
</evidence>
<dbReference type="InterPro" id="IPR001480">
    <property type="entry name" value="Bulb-type_lectin_dom"/>
</dbReference>
<feature type="region of interest" description="Disordered" evidence="20">
    <location>
        <begin position="841"/>
        <end position="868"/>
    </location>
</feature>
<dbReference type="PROSITE" id="PS50011">
    <property type="entry name" value="PROTEIN_KINASE_DOM"/>
    <property type="match status" value="1"/>
</dbReference>
<feature type="domain" description="Bulb-type lectin" evidence="24">
    <location>
        <begin position="31"/>
        <end position="148"/>
    </location>
</feature>
<comment type="subcellular location">
    <subcellularLocation>
        <location evidence="1">Membrane</location>
        <topology evidence="1">Single-pass membrane protein</topology>
    </subcellularLocation>
</comment>
<name>A0A9E7KZX5_9LILI</name>
<feature type="domain" description="Apple" evidence="25">
    <location>
        <begin position="340"/>
        <end position="431"/>
    </location>
</feature>
<dbReference type="FunFam" id="1.10.510.10:FF:000621">
    <property type="entry name" value="Serine/threonine-protein kinase"/>
    <property type="match status" value="1"/>
</dbReference>
<feature type="domain" description="Protein kinase" evidence="23">
    <location>
        <begin position="535"/>
        <end position="827"/>
    </location>
</feature>
<feature type="chain" id="PRO_5039285677" description="Receptor-like serine/threonine-protein kinase" evidence="22">
    <location>
        <begin position="22"/>
        <end position="868"/>
    </location>
</feature>
<keyword evidence="11 21" id="KW-1133">Transmembrane helix</keyword>
<evidence type="ECO:0000256" key="16">
    <source>
        <dbReference type="ARBA" id="ARBA00047899"/>
    </source>
</evidence>
<dbReference type="SUPFAM" id="SSF51110">
    <property type="entry name" value="alpha-D-mannose-specific plant lectins"/>
    <property type="match status" value="1"/>
</dbReference>
<keyword evidence="6 22" id="KW-0732">Signal</keyword>
<dbReference type="PANTHER" id="PTHR47976:SF111">
    <property type="entry name" value="NON-SPECIFIC SERINE_THREONINE PROTEIN KINASE"/>
    <property type="match status" value="1"/>
</dbReference>
<keyword evidence="14" id="KW-0675">Receptor</keyword>
<evidence type="ECO:0000256" key="7">
    <source>
        <dbReference type="ARBA" id="ARBA00022734"/>
    </source>
</evidence>
<dbReference type="GO" id="GO:0051707">
    <property type="term" value="P:response to other organism"/>
    <property type="evidence" value="ECO:0007669"/>
    <property type="project" value="UniProtKB-ARBA"/>
</dbReference>
<evidence type="ECO:0000256" key="8">
    <source>
        <dbReference type="ARBA" id="ARBA00022741"/>
    </source>
</evidence>
<comment type="catalytic activity">
    <reaction evidence="16 18">
        <text>L-threonyl-[protein] + ATP = O-phospho-L-threonyl-[protein] + ADP + H(+)</text>
        <dbReference type="Rhea" id="RHEA:46608"/>
        <dbReference type="Rhea" id="RHEA-COMP:11060"/>
        <dbReference type="Rhea" id="RHEA-COMP:11605"/>
        <dbReference type="ChEBI" id="CHEBI:15378"/>
        <dbReference type="ChEBI" id="CHEBI:30013"/>
        <dbReference type="ChEBI" id="CHEBI:30616"/>
        <dbReference type="ChEBI" id="CHEBI:61977"/>
        <dbReference type="ChEBI" id="CHEBI:456216"/>
        <dbReference type="EC" id="2.7.11.1"/>
    </reaction>
</comment>
<evidence type="ECO:0000256" key="6">
    <source>
        <dbReference type="ARBA" id="ARBA00022729"/>
    </source>
</evidence>
<dbReference type="GO" id="GO:0030246">
    <property type="term" value="F:carbohydrate binding"/>
    <property type="evidence" value="ECO:0007669"/>
    <property type="project" value="UniProtKB-KW"/>
</dbReference>
<evidence type="ECO:0000256" key="14">
    <source>
        <dbReference type="ARBA" id="ARBA00023170"/>
    </source>
</evidence>
<dbReference type="PROSITE" id="PS50948">
    <property type="entry name" value="PAN"/>
    <property type="match status" value="1"/>
</dbReference>
<dbReference type="PIRSF" id="PIRSF000641">
    <property type="entry name" value="SRK"/>
    <property type="match status" value="1"/>
</dbReference>
<evidence type="ECO:0000256" key="19">
    <source>
        <dbReference type="PROSITE-ProRule" id="PRU10141"/>
    </source>
</evidence>
<dbReference type="Gene3D" id="3.30.200.20">
    <property type="entry name" value="Phosphorylase Kinase, domain 1"/>
    <property type="match status" value="1"/>
</dbReference>
<evidence type="ECO:0000256" key="17">
    <source>
        <dbReference type="ARBA" id="ARBA00048679"/>
    </source>
</evidence>
<dbReference type="InterPro" id="IPR036426">
    <property type="entry name" value="Bulb-type_lectin_dom_sf"/>
</dbReference>
<evidence type="ECO:0000256" key="11">
    <source>
        <dbReference type="ARBA" id="ARBA00022989"/>
    </source>
</evidence>
<feature type="transmembrane region" description="Helical" evidence="21">
    <location>
        <begin position="449"/>
        <end position="471"/>
    </location>
</feature>
<dbReference type="CDD" id="cd00028">
    <property type="entry name" value="B_lectin"/>
    <property type="match status" value="1"/>
</dbReference>
<keyword evidence="7" id="KW-0430">Lectin</keyword>
<evidence type="ECO:0000256" key="10">
    <source>
        <dbReference type="ARBA" id="ARBA00022840"/>
    </source>
</evidence>
<keyword evidence="9 18" id="KW-0418">Kinase</keyword>
<evidence type="ECO:0000256" key="20">
    <source>
        <dbReference type="SAM" id="MobiDB-lite"/>
    </source>
</evidence>
<dbReference type="SUPFAM" id="SSF57414">
    <property type="entry name" value="Hairpin loop containing domain-like"/>
    <property type="match status" value="1"/>
</dbReference>
<dbReference type="PROSITE" id="PS50927">
    <property type="entry name" value="BULB_LECTIN"/>
    <property type="match status" value="1"/>
</dbReference>
<feature type="signal peptide" evidence="22">
    <location>
        <begin position="1"/>
        <end position="21"/>
    </location>
</feature>
<dbReference type="Pfam" id="PF00069">
    <property type="entry name" value="Pkinase"/>
    <property type="match status" value="1"/>
</dbReference>
<dbReference type="Proteomes" id="UP001055439">
    <property type="component" value="Chromosome 8"/>
</dbReference>
<keyword evidence="27" id="KW-1185">Reference proteome</keyword>
<dbReference type="FunFam" id="3.30.200.20:FF:000178">
    <property type="entry name" value="serine/threonine-protein kinase PBS1-like"/>
    <property type="match status" value="1"/>
</dbReference>
<evidence type="ECO:0000256" key="3">
    <source>
        <dbReference type="ARBA" id="ARBA00022536"/>
    </source>
</evidence>
<dbReference type="PROSITE" id="PS00108">
    <property type="entry name" value="PROTEIN_KINASE_ST"/>
    <property type="match status" value="1"/>
</dbReference>
<evidence type="ECO:0000256" key="12">
    <source>
        <dbReference type="ARBA" id="ARBA00023136"/>
    </source>
</evidence>
<dbReference type="Pfam" id="PF01453">
    <property type="entry name" value="B_lectin"/>
    <property type="match status" value="1"/>
</dbReference>
<keyword evidence="2 18" id="KW-0723">Serine/threonine-protein kinase</keyword>